<sequence>MQQLWTLQIDWTERLPEKEASEWKEFVRSLVALNGINIERCIVIPNTEVIELHGFCDASEKAYGRAIYDKSINPDREIKVQLVASKSRLSPIKQVTMPLLEFSAFLLAKLMHKGKRAFKMDIISVFFWTDSTIVLKWRAVC</sequence>
<dbReference type="InterPro" id="IPR008042">
    <property type="entry name" value="Retrotrans_Pao"/>
</dbReference>
<comment type="caution">
    <text evidence="1">The sequence shown here is derived from an EMBL/GenBank/DDBJ whole genome shotgun (WGS) entry which is preliminary data.</text>
</comment>
<organism evidence="1 2">
    <name type="scientific">Trichonephila clavipes</name>
    <name type="common">Golden silk orbweaver</name>
    <name type="synonym">Nephila clavipes</name>
    <dbReference type="NCBI Taxonomy" id="2585209"/>
    <lineage>
        <taxon>Eukaryota</taxon>
        <taxon>Metazoa</taxon>
        <taxon>Ecdysozoa</taxon>
        <taxon>Arthropoda</taxon>
        <taxon>Chelicerata</taxon>
        <taxon>Arachnida</taxon>
        <taxon>Araneae</taxon>
        <taxon>Araneomorphae</taxon>
        <taxon>Entelegynae</taxon>
        <taxon>Araneoidea</taxon>
        <taxon>Nephilidae</taxon>
        <taxon>Trichonephila</taxon>
    </lineage>
</organism>
<evidence type="ECO:0000313" key="1">
    <source>
        <dbReference type="EMBL" id="GFY06038.1"/>
    </source>
</evidence>
<gene>
    <name evidence="1" type="primary">AVEN_236767_1</name>
    <name evidence="1" type="ORF">TNCV_3863421</name>
</gene>
<keyword evidence="2" id="KW-1185">Reference proteome</keyword>
<evidence type="ECO:0000313" key="2">
    <source>
        <dbReference type="Proteomes" id="UP000887159"/>
    </source>
</evidence>
<accession>A0A8X6VFJ4</accession>
<dbReference type="PANTHER" id="PTHR47331">
    <property type="entry name" value="PHD-TYPE DOMAIN-CONTAINING PROTEIN"/>
    <property type="match status" value="1"/>
</dbReference>
<protein>
    <submittedName>
        <fullName evidence="1">Integrase_H2C2 domain-containing protein</fullName>
    </submittedName>
</protein>
<name>A0A8X6VFJ4_TRICX</name>
<dbReference type="Pfam" id="PF05380">
    <property type="entry name" value="Peptidase_A17"/>
    <property type="match status" value="1"/>
</dbReference>
<dbReference type="EMBL" id="BMAU01021256">
    <property type="protein sequence ID" value="GFY06038.1"/>
    <property type="molecule type" value="Genomic_DNA"/>
</dbReference>
<proteinExistence type="predicted"/>
<dbReference type="Proteomes" id="UP000887159">
    <property type="component" value="Unassembled WGS sequence"/>
</dbReference>
<dbReference type="AlphaFoldDB" id="A0A8X6VFJ4"/>
<reference evidence="1" key="1">
    <citation type="submission" date="2020-08" db="EMBL/GenBank/DDBJ databases">
        <title>Multicomponent nature underlies the extraordinary mechanical properties of spider dragline silk.</title>
        <authorList>
            <person name="Kono N."/>
            <person name="Nakamura H."/>
            <person name="Mori M."/>
            <person name="Yoshida Y."/>
            <person name="Ohtoshi R."/>
            <person name="Malay A.D."/>
            <person name="Moran D.A.P."/>
            <person name="Tomita M."/>
            <person name="Numata K."/>
            <person name="Arakawa K."/>
        </authorList>
    </citation>
    <scope>NUCLEOTIDE SEQUENCE</scope>
</reference>